<dbReference type="CDD" id="cd01066">
    <property type="entry name" value="APP_MetAP"/>
    <property type="match status" value="1"/>
</dbReference>
<feature type="domain" description="Peptidase M24" evidence="1">
    <location>
        <begin position="167"/>
        <end position="399"/>
    </location>
</feature>
<dbReference type="PANTHER" id="PTHR46112">
    <property type="entry name" value="AMINOPEPTIDASE"/>
    <property type="match status" value="1"/>
</dbReference>
<dbReference type="AlphaFoldDB" id="A0A6B1DAZ1"/>
<comment type="caution">
    <text evidence="2">The sequence shown here is derived from an EMBL/GenBank/DDBJ whole genome shotgun (WGS) entry which is preliminary data.</text>
</comment>
<dbReference type="InterPro" id="IPR036005">
    <property type="entry name" value="Creatinase/aminopeptidase-like"/>
</dbReference>
<dbReference type="InterPro" id="IPR050659">
    <property type="entry name" value="Peptidase_M24B"/>
</dbReference>
<organism evidence="2">
    <name type="scientific">Caldilineaceae bacterium SB0661_bin_32</name>
    <dbReference type="NCBI Taxonomy" id="2605255"/>
    <lineage>
        <taxon>Bacteria</taxon>
        <taxon>Bacillati</taxon>
        <taxon>Chloroflexota</taxon>
        <taxon>Caldilineae</taxon>
        <taxon>Caldilineales</taxon>
        <taxon>Caldilineaceae</taxon>
    </lineage>
</organism>
<name>A0A6B1DAZ1_9CHLR</name>
<evidence type="ECO:0000313" key="2">
    <source>
        <dbReference type="EMBL" id="MYC96177.1"/>
    </source>
</evidence>
<keyword evidence="2" id="KW-0378">Hydrolase</keyword>
<dbReference type="PANTHER" id="PTHR46112:SF3">
    <property type="entry name" value="AMINOPEPTIDASE YPDF"/>
    <property type="match status" value="1"/>
</dbReference>
<dbReference type="SUPFAM" id="SSF55920">
    <property type="entry name" value="Creatinase/aminopeptidase"/>
    <property type="match status" value="1"/>
</dbReference>
<dbReference type="InterPro" id="IPR000994">
    <property type="entry name" value="Pept_M24"/>
</dbReference>
<dbReference type="Gene3D" id="3.90.230.10">
    <property type="entry name" value="Creatinase/methionine aminopeptidase superfamily"/>
    <property type="match status" value="1"/>
</dbReference>
<gene>
    <name evidence="2" type="ORF">F4X14_14535</name>
</gene>
<dbReference type="EMBL" id="VXMH01000075">
    <property type="protein sequence ID" value="MYC96177.1"/>
    <property type="molecule type" value="Genomic_DNA"/>
</dbReference>
<dbReference type="GO" id="GO:0004177">
    <property type="term" value="F:aminopeptidase activity"/>
    <property type="evidence" value="ECO:0007669"/>
    <property type="project" value="UniProtKB-KW"/>
</dbReference>
<dbReference type="Pfam" id="PF00557">
    <property type="entry name" value="Peptidase_M24"/>
    <property type="match status" value="1"/>
</dbReference>
<sequence>MPAHRKKEPFVKLQTIRNHLRQQNLAGWLLYDFRGQNPIAASIADLDFTGTRRWFLWIPADGEPQWLIHSIEQATLDKADPELSGPLHLYVGWQEMEEKLRSILPQDPSSRIAMEYSPNGAIPYVSKIDAGAMETVRAATGAAIVSSADLVQQMQAVLSSRQMESHRRAAAHMLAAKDAAFAFIGQALRRQQEITEYDVQMLIVERFRAADLTWGHDPIVAVNGNAAVPHYAPSAQQHSPIRPGDLVLIDLWAKETTNPDDCFADITWMAYCGAEPPPIARRIFDVVAQARDTGVSLISQALEAGTSLPGYEVDDAVSSVITEAGFGEGILHRTGHSLGPNIHWNGVNIDNVETQDRRTLIPGVMFTIEPGIYLPQLDFDESGQPKGLGIRSEVNCIVHDGRLEVTTLPYQTELIPLGS</sequence>
<keyword evidence="2" id="KW-0031">Aminopeptidase</keyword>
<evidence type="ECO:0000259" key="1">
    <source>
        <dbReference type="Pfam" id="PF00557"/>
    </source>
</evidence>
<keyword evidence="2" id="KW-0645">Protease</keyword>
<accession>A0A6B1DAZ1</accession>
<proteinExistence type="predicted"/>
<protein>
    <submittedName>
        <fullName evidence="2">Aminopeptidase P family protein</fullName>
    </submittedName>
</protein>
<reference evidence="2" key="1">
    <citation type="submission" date="2019-09" db="EMBL/GenBank/DDBJ databases">
        <title>Characterisation of the sponge microbiome using genome-centric metagenomics.</title>
        <authorList>
            <person name="Engelberts J.P."/>
            <person name="Robbins S.J."/>
            <person name="De Goeij J.M."/>
            <person name="Aranda M."/>
            <person name="Bell S.C."/>
            <person name="Webster N.S."/>
        </authorList>
    </citation>
    <scope>NUCLEOTIDE SEQUENCE</scope>
    <source>
        <strain evidence="2">SB0661_bin_32</strain>
    </source>
</reference>